<evidence type="ECO:0000313" key="2">
    <source>
        <dbReference type="Proteomes" id="UP000199161"/>
    </source>
</evidence>
<evidence type="ECO:0008006" key="3">
    <source>
        <dbReference type="Google" id="ProtNLM"/>
    </source>
</evidence>
<reference evidence="2" key="1">
    <citation type="submission" date="2016-10" db="EMBL/GenBank/DDBJ databases">
        <authorList>
            <person name="Varghese N."/>
            <person name="Submissions S."/>
        </authorList>
    </citation>
    <scope>NUCLEOTIDE SEQUENCE [LARGE SCALE GENOMIC DNA]</scope>
    <source>
        <strain evidence="2">DSM 13078</strain>
    </source>
</reference>
<dbReference type="RefSeq" id="WP_089786308.1">
    <property type="nucleotide sequence ID" value="NZ_FOKW01000002.1"/>
</dbReference>
<gene>
    <name evidence="1" type="ORF">SAMN05444422_102452</name>
</gene>
<dbReference type="AlphaFoldDB" id="A0A1I1EN47"/>
<dbReference type="Gene3D" id="3.30.530.20">
    <property type="match status" value="1"/>
</dbReference>
<proteinExistence type="predicted"/>
<dbReference type="EMBL" id="FOKW01000002">
    <property type="protein sequence ID" value="SFB86340.1"/>
    <property type="molecule type" value="Genomic_DNA"/>
</dbReference>
<accession>A0A1I1EN47</accession>
<dbReference type="SUPFAM" id="SSF55961">
    <property type="entry name" value="Bet v1-like"/>
    <property type="match status" value="1"/>
</dbReference>
<keyword evidence="2" id="KW-1185">Reference proteome</keyword>
<dbReference type="OrthoDB" id="262877at2157"/>
<name>A0A1I1EN47_NATHA</name>
<dbReference type="InterPro" id="IPR023393">
    <property type="entry name" value="START-like_dom_sf"/>
</dbReference>
<dbReference type="Proteomes" id="UP000199161">
    <property type="component" value="Unassembled WGS sequence"/>
</dbReference>
<sequence length="153" mass="16892">MREVSVSRTIDATERELRAWLEPARIVEAEGSFDVAAVEPADERDVDGDVNAIGEEDTDSTIVVASGPGMQLPLRFENRSGTIYYTQEGERGPFDHMETWIELEPAADGRRTELRIRSSVSLAAPLPFGDRIAAWKRKGELNRALGAAEEAFS</sequence>
<evidence type="ECO:0000313" key="1">
    <source>
        <dbReference type="EMBL" id="SFB86340.1"/>
    </source>
</evidence>
<protein>
    <recommendedName>
        <fullName evidence="3">Polyketide cyclase / dehydrase and lipid transport</fullName>
    </recommendedName>
</protein>
<organism evidence="1 2">
    <name type="scientific">Natronobacterium haloterrestre</name>
    <name type="common">Halobiforma haloterrestris</name>
    <dbReference type="NCBI Taxonomy" id="148448"/>
    <lineage>
        <taxon>Archaea</taxon>
        <taxon>Methanobacteriati</taxon>
        <taxon>Methanobacteriota</taxon>
        <taxon>Stenosarchaea group</taxon>
        <taxon>Halobacteria</taxon>
        <taxon>Halobacteriales</taxon>
        <taxon>Natrialbaceae</taxon>
        <taxon>Natronobacterium</taxon>
    </lineage>
</organism>